<keyword evidence="3" id="KW-1185">Reference proteome</keyword>
<proteinExistence type="predicted"/>
<dbReference type="AlphaFoldDB" id="A0A238L9L8"/>
<evidence type="ECO:0008006" key="4">
    <source>
        <dbReference type="Google" id="ProtNLM"/>
    </source>
</evidence>
<name>A0A238L9L8_9RHOB</name>
<gene>
    <name evidence="2" type="ORF">LOM8899_00386</name>
</gene>
<dbReference type="OrthoDB" id="262740at2"/>
<feature type="region of interest" description="Disordered" evidence="1">
    <location>
        <begin position="268"/>
        <end position="309"/>
    </location>
</feature>
<dbReference type="SUPFAM" id="SSF69279">
    <property type="entry name" value="Phage tail proteins"/>
    <property type="match status" value="1"/>
</dbReference>
<protein>
    <recommendedName>
        <fullName evidence="4">Phage late control gene D protein (GPD)</fullName>
    </recommendedName>
</protein>
<dbReference type="Proteomes" id="UP000201613">
    <property type="component" value="Unassembled WGS sequence"/>
</dbReference>
<reference evidence="2 3" key="1">
    <citation type="submission" date="2017-05" db="EMBL/GenBank/DDBJ databases">
        <authorList>
            <person name="Song R."/>
            <person name="Chenine A.L."/>
            <person name="Ruprecht R.M."/>
        </authorList>
    </citation>
    <scope>NUCLEOTIDE SEQUENCE [LARGE SCALE GENOMIC DNA]</scope>
    <source>
        <strain evidence="2 3">CECT 8899</strain>
    </source>
</reference>
<organism evidence="2 3">
    <name type="scientific">Flavimaricola marinus</name>
    <dbReference type="NCBI Taxonomy" id="1819565"/>
    <lineage>
        <taxon>Bacteria</taxon>
        <taxon>Pseudomonadati</taxon>
        <taxon>Pseudomonadota</taxon>
        <taxon>Alphaproteobacteria</taxon>
        <taxon>Rhodobacterales</taxon>
        <taxon>Paracoccaceae</taxon>
        <taxon>Flavimaricola</taxon>
    </lineage>
</organism>
<evidence type="ECO:0000313" key="2">
    <source>
        <dbReference type="EMBL" id="SMY06263.1"/>
    </source>
</evidence>
<evidence type="ECO:0000313" key="3">
    <source>
        <dbReference type="Proteomes" id="UP000201613"/>
    </source>
</evidence>
<accession>A0A238L9L8</accession>
<feature type="compositionally biased region" description="Polar residues" evidence="1">
    <location>
        <begin position="289"/>
        <end position="309"/>
    </location>
</feature>
<dbReference type="EMBL" id="FXZK01000001">
    <property type="protein sequence ID" value="SMY06263.1"/>
    <property type="molecule type" value="Genomic_DNA"/>
</dbReference>
<dbReference type="RefSeq" id="WP_093990461.1">
    <property type="nucleotide sequence ID" value="NZ_FXZK01000001.1"/>
</dbReference>
<sequence length="379" mass="39675">MLNAFGVRLTLLIGQGVPVPPPAFVSEALESAEVAISDSEPSGFSVIFRLGRSDKQVGAMPLMTHPAMQSGSRIVLTGILGLKPTVLIDGIVESVQMGAGDGGQGGTLTLMGRDLTALMDREERQEEYPGMAPGDIANVVIARYAQHGIVPDVRPPLAADRDAPTDRVPLQNGTDLAYLTELAAQFDHVFTIIPGPAPLTSRAYWGPPPRIGAVQRAISVDMGSASNATGLSFENEASEAGSVAGEVRDGTTGAAVPVRSVAPVRPPLAARPSVLDPTTASSRILRPQPGQSVSQAMGQAQAQSDASSDTLKVTGELDLGRYGAVLEPRKLVGLRGAGFDHDGFYYVRDVVHSISRGAWSQAFTLVREGLGTTTPIVRP</sequence>
<evidence type="ECO:0000256" key="1">
    <source>
        <dbReference type="SAM" id="MobiDB-lite"/>
    </source>
</evidence>